<organism evidence="3 4">
    <name type="scientific">Mycena albidolilacea</name>
    <dbReference type="NCBI Taxonomy" id="1033008"/>
    <lineage>
        <taxon>Eukaryota</taxon>
        <taxon>Fungi</taxon>
        <taxon>Dikarya</taxon>
        <taxon>Basidiomycota</taxon>
        <taxon>Agaricomycotina</taxon>
        <taxon>Agaricomycetes</taxon>
        <taxon>Agaricomycetidae</taxon>
        <taxon>Agaricales</taxon>
        <taxon>Marasmiineae</taxon>
        <taxon>Mycenaceae</taxon>
        <taxon>Mycena</taxon>
    </lineage>
</organism>
<dbReference type="SUPFAM" id="SSF51735">
    <property type="entry name" value="NAD(P)-binding Rossmann-fold domains"/>
    <property type="match status" value="1"/>
</dbReference>
<evidence type="ECO:0008006" key="5">
    <source>
        <dbReference type="Google" id="ProtNLM"/>
    </source>
</evidence>
<feature type="domain" description="Gfo/Idh/MocA-like oxidoreductase N-terminal" evidence="1">
    <location>
        <begin position="4"/>
        <end position="134"/>
    </location>
</feature>
<dbReference type="PANTHER" id="PTHR43708:SF1">
    <property type="entry name" value="GALACTOSE_LACTOSE METABOLISM REGULATORY PROTEIN GAL80"/>
    <property type="match status" value="1"/>
</dbReference>
<evidence type="ECO:0000313" key="4">
    <source>
        <dbReference type="Proteomes" id="UP001218218"/>
    </source>
</evidence>
<evidence type="ECO:0000259" key="2">
    <source>
        <dbReference type="Pfam" id="PF22685"/>
    </source>
</evidence>
<dbReference type="InterPro" id="IPR000683">
    <property type="entry name" value="Gfo/Idh/MocA-like_OxRdtase_N"/>
</dbReference>
<dbReference type="PANTHER" id="PTHR43708">
    <property type="entry name" value="CONSERVED EXPRESSED OXIDOREDUCTASE (EUROFUNG)"/>
    <property type="match status" value="1"/>
</dbReference>
<dbReference type="AlphaFoldDB" id="A0AAD6Z005"/>
<keyword evidence="4" id="KW-1185">Reference proteome</keyword>
<dbReference type="Gene3D" id="3.30.360.10">
    <property type="entry name" value="Dihydrodipicolinate Reductase, domain 2"/>
    <property type="match status" value="1"/>
</dbReference>
<proteinExistence type="predicted"/>
<name>A0AAD6Z005_9AGAR</name>
<comment type="caution">
    <text evidence="3">The sequence shown here is derived from an EMBL/GenBank/DDBJ whole genome shotgun (WGS) entry which is preliminary data.</text>
</comment>
<reference evidence="3" key="1">
    <citation type="submission" date="2023-03" db="EMBL/GenBank/DDBJ databases">
        <title>Massive genome expansion in bonnet fungi (Mycena s.s.) driven by repeated elements and novel gene families across ecological guilds.</title>
        <authorList>
            <consortium name="Lawrence Berkeley National Laboratory"/>
            <person name="Harder C.B."/>
            <person name="Miyauchi S."/>
            <person name="Viragh M."/>
            <person name="Kuo A."/>
            <person name="Thoen E."/>
            <person name="Andreopoulos B."/>
            <person name="Lu D."/>
            <person name="Skrede I."/>
            <person name="Drula E."/>
            <person name="Henrissat B."/>
            <person name="Morin E."/>
            <person name="Kohler A."/>
            <person name="Barry K."/>
            <person name="LaButti K."/>
            <person name="Morin E."/>
            <person name="Salamov A."/>
            <person name="Lipzen A."/>
            <person name="Mereny Z."/>
            <person name="Hegedus B."/>
            <person name="Baldrian P."/>
            <person name="Stursova M."/>
            <person name="Weitz H."/>
            <person name="Taylor A."/>
            <person name="Grigoriev I.V."/>
            <person name="Nagy L.G."/>
            <person name="Martin F."/>
            <person name="Kauserud H."/>
        </authorList>
    </citation>
    <scope>NUCLEOTIDE SEQUENCE</scope>
    <source>
        <strain evidence="3">CBHHK002</strain>
    </source>
</reference>
<dbReference type="InterPro" id="IPR051317">
    <property type="entry name" value="Gfo/Idh/MocA_oxidoreduct"/>
</dbReference>
<dbReference type="Proteomes" id="UP001218218">
    <property type="component" value="Unassembled WGS sequence"/>
</dbReference>
<protein>
    <recommendedName>
        <fullName evidence="5">Oxidoreductase</fullName>
    </recommendedName>
</protein>
<dbReference type="GO" id="GO:0000166">
    <property type="term" value="F:nucleotide binding"/>
    <property type="evidence" value="ECO:0007669"/>
    <property type="project" value="InterPro"/>
</dbReference>
<dbReference type="EMBL" id="JARIHO010000116">
    <property type="protein sequence ID" value="KAJ7302474.1"/>
    <property type="molecule type" value="Genomic_DNA"/>
</dbReference>
<evidence type="ECO:0000313" key="3">
    <source>
        <dbReference type="EMBL" id="KAJ7302474.1"/>
    </source>
</evidence>
<feature type="domain" description="Gal80p-like C-terminal" evidence="2">
    <location>
        <begin position="141"/>
        <end position="294"/>
    </location>
</feature>
<dbReference type="Pfam" id="PF01408">
    <property type="entry name" value="GFO_IDH_MocA"/>
    <property type="match status" value="1"/>
</dbReference>
<dbReference type="SUPFAM" id="SSF55347">
    <property type="entry name" value="Glyceraldehyde-3-phosphate dehydrogenase-like, C-terminal domain"/>
    <property type="match status" value="1"/>
</dbReference>
<dbReference type="InterPro" id="IPR055080">
    <property type="entry name" value="Gal80p-like_C"/>
</dbReference>
<accession>A0AAD6Z005</accession>
<dbReference type="Gene3D" id="3.40.50.720">
    <property type="entry name" value="NAD(P)-binding Rossmann-like Domain"/>
    <property type="match status" value="1"/>
</dbReference>
<dbReference type="InterPro" id="IPR036291">
    <property type="entry name" value="NAD(P)-bd_dom_sf"/>
</dbReference>
<evidence type="ECO:0000259" key="1">
    <source>
        <dbReference type="Pfam" id="PF01408"/>
    </source>
</evidence>
<sequence>MAPIRVALIGLSASAKTSWAAAAHLPYLLSPRGLARFQIVALCNSSSDAARAAISAFSLPSETRAYGSPSDLAADADVDLVVCCTRVDVHHETIRPSLAAGKMVYSEWPLAQDVEHVSDLAQLAREKGVRTLVGVQGRVAPLVRRLKGLLEEGRIGKVLSVEVRAAGGTNDREILPASLEYFTQRAVGGNVFTIGFGHLWDQIQFVHGDAVAVHSRLQLQFPIAKLRDPSTNAIVKTVKSDVPDLVVVTSPLAAPSEADPSTLLVCFRRGQPAFDDPPLVWTVTGETGEIRLTSPAGTTLHAFSHTDAARLEVRDFNNDTLERVDWKWEAWQEDLPLVARSVGALYEAFADGDGQGRYPTFEDALKRHEQLEGMLTAWSA</sequence>
<gene>
    <name evidence="3" type="ORF">DFH08DRAFT_73860</name>
</gene>
<dbReference type="Pfam" id="PF22685">
    <property type="entry name" value="Gal80p_C-like"/>
    <property type="match status" value="1"/>
</dbReference>